<accession>A0A9D2NQB9</accession>
<feature type="compositionally biased region" description="Basic and acidic residues" evidence="1">
    <location>
        <begin position="1"/>
        <end position="20"/>
    </location>
</feature>
<proteinExistence type="predicted"/>
<comment type="caution">
    <text evidence="2">The sequence shown here is derived from an EMBL/GenBank/DDBJ whole genome shotgun (WGS) entry which is preliminary data.</text>
</comment>
<organism evidence="2 3">
    <name type="scientific">Candidatus Merdibacter merdavium</name>
    <dbReference type="NCBI Taxonomy" id="2838692"/>
    <lineage>
        <taxon>Bacteria</taxon>
        <taxon>Bacillati</taxon>
        <taxon>Bacillota</taxon>
        <taxon>Erysipelotrichia</taxon>
        <taxon>Erysipelotrichales</taxon>
        <taxon>Erysipelotrichaceae</taxon>
        <taxon>Merdibacter</taxon>
    </lineage>
</organism>
<sequence>MSEKRDYSDIMHCSRPELHRPRMPMSERAAQFAPFSALSGYQELIAESGRHVEPRQELIDDQNDQLDQALNALRRFPQREVRVTCYDDDGMRRHVQGKVKDVRPQEGTLILMDGTVLSCGDIVELEIL</sequence>
<reference evidence="2" key="2">
    <citation type="submission" date="2021-04" db="EMBL/GenBank/DDBJ databases">
        <authorList>
            <person name="Gilroy R."/>
        </authorList>
    </citation>
    <scope>NUCLEOTIDE SEQUENCE</scope>
    <source>
        <strain evidence="2">CHK187-11901</strain>
    </source>
</reference>
<evidence type="ECO:0000313" key="2">
    <source>
        <dbReference type="EMBL" id="HJC35989.1"/>
    </source>
</evidence>
<reference evidence="2" key="1">
    <citation type="journal article" date="2021" name="PeerJ">
        <title>Extensive microbial diversity within the chicken gut microbiome revealed by metagenomics and culture.</title>
        <authorList>
            <person name="Gilroy R."/>
            <person name="Ravi A."/>
            <person name="Getino M."/>
            <person name="Pursley I."/>
            <person name="Horton D.L."/>
            <person name="Alikhan N.F."/>
            <person name="Baker D."/>
            <person name="Gharbi K."/>
            <person name="Hall N."/>
            <person name="Watson M."/>
            <person name="Adriaenssens E.M."/>
            <person name="Foster-Nyarko E."/>
            <person name="Jarju S."/>
            <person name="Secka A."/>
            <person name="Antonio M."/>
            <person name="Oren A."/>
            <person name="Chaudhuri R.R."/>
            <person name="La Ragione R."/>
            <person name="Hildebrand F."/>
            <person name="Pallen M.J."/>
        </authorList>
    </citation>
    <scope>NUCLEOTIDE SEQUENCE</scope>
    <source>
        <strain evidence="2">CHK187-11901</strain>
    </source>
</reference>
<gene>
    <name evidence="2" type="ORF">H9702_02520</name>
</gene>
<dbReference type="Proteomes" id="UP000823896">
    <property type="component" value="Unassembled WGS sequence"/>
</dbReference>
<dbReference type="EMBL" id="DWWM01000014">
    <property type="protein sequence ID" value="HJC35989.1"/>
    <property type="molecule type" value="Genomic_DNA"/>
</dbReference>
<protein>
    <submittedName>
        <fullName evidence="2">YolD-like family protein</fullName>
    </submittedName>
</protein>
<dbReference type="AlphaFoldDB" id="A0A9D2NQB9"/>
<name>A0A9D2NQB9_9FIRM</name>
<feature type="region of interest" description="Disordered" evidence="1">
    <location>
        <begin position="1"/>
        <end position="23"/>
    </location>
</feature>
<evidence type="ECO:0000313" key="3">
    <source>
        <dbReference type="Proteomes" id="UP000823896"/>
    </source>
</evidence>
<evidence type="ECO:0000256" key="1">
    <source>
        <dbReference type="SAM" id="MobiDB-lite"/>
    </source>
</evidence>